<dbReference type="Proteomes" id="UP000502508">
    <property type="component" value="Chromosome"/>
</dbReference>
<dbReference type="PANTHER" id="PTHR42973:SF39">
    <property type="entry name" value="FAD-BINDING PCMH-TYPE DOMAIN-CONTAINING PROTEIN"/>
    <property type="match status" value="1"/>
</dbReference>
<evidence type="ECO:0000256" key="2">
    <source>
        <dbReference type="ARBA" id="ARBA00005466"/>
    </source>
</evidence>
<keyword evidence="3" id="KW-0285">Flavoprotein</keyword>
<dbReference type="Gene3D" id="3.40.462.20">
    <property type="match status" value="2"/>
</dbReference>
<keyword evidence="4" id="KW-0274">FAD</keyword>
<feature type="compositionally biased region" description="Low complexity" evidence="6">
    <location>
        <begin position="339"/>
        <end position="349"/>
    </location>
</feature>
<reference evidence="8 9" key="2">
    <citation type="submission" date="2020-03" db="EMBL/GenBank/DDBJ databases">
        <authorList>
            <person name="Ichikawa N."/>
            <person name="Kimura A."/>
            <person name="Kitahashi Y."/>
            <person name="Uohara A."/>
        </authorList>
    </citation>
    <scope>NUCLEOTIDE SEQUENCE [LARGE SCALE GENOMIC DNA]</scope>
    <source>
        <strain evidence="8 9">NBRC 107702</strain>
    </source>
</reference>
<dbReference type="RefSeq" id="WP_173036241.1">
    <property type="nucleotide sequence ID" value="NZ_AP022870.1"/>
</dbReference>
<protein>
    <recommendedName>
        <fullName evidence="7">FAD-binding PCMH-type domain-containing protein</fullName>
    </recommendedName>
</protein>
<dbReference type="InterPro" id="IPR006094">
    <property type="entry name" value="Oxid_FAD_bind_N"/>
</dbReference>
<evidence type="ECO:0000313" key="9">
    <source>
        <dbReference type="Proteomes" id="UP000502508"/>
    </source>
</evidence>
<dbReference type="SUPFAM" id="SSF56176">
    <property type="entry name" value="FAD-binding/transporter-associated domain-like"/>
    <property type="match status" value="1"/>
</dbReference>
<feature type="region of interest" description="Disordered" evidence="6">
    <location>
        <begin position="338"/>
        <end position="375"/>
    </location>
</feature>
<dbReference type="AlphaFoldDB" id="A0A6F8XQK4"/>
<organism evidence="8 9">
    <name type="scientific">Phytohabitans flavus</name>
    <dbReference type="NCBI Taxonomy" id="1076124"/>
    <lineage>
        <taxon>Bacteria</taxon>
        <taxon>Bacillati</taxon>
        <taxon>Actinomycetota</taxon>
        <taxon>Actinomycetes</taxon>
        <taxon>Micromonosporales</taxon>
        <taxon>Micromonosporaceae</taxon>
    </lineage>
</organism>
<dbReference type="PROSITE" id="PS00862">
    <property type="entry name" value="OX2_COVAL_FAD"/>
    <property type="match status" value="1"/>
</dbReference>
<dbReference type="EMBL" id="AP022870">
    <property type="protein sequence ID" value="BCB76114.1"/>
    <property type="molecule type" value="Genomic_DNA"/>
</dbReference>
<dbReference type="InterPro" id="IPR050416">
    <property type="entry name" value="FAD-linked_Oxidoreductase"/>
</dbReference>
<dbReference type="GO" id="GO:0016491">
    <property type="term" value="F:oxidoreductase activity"/>
    <property type="evidence" value="ECO:0007669"/>
    <property type="project" value="UniProtKB-KW"/>
</dbReference>
<name>A0A6F8XQK4_9ACTN</name>
<evidence type="ECO:0000313" key="8">
    <source>
        <dbReference type="EMBL" id="BCB76114.1"/>
    </source>
</evidence>
<comment type="similarity">
    <text evidence="2">Belongs to the oxygen-dependent FAD-linked oxidoreductase family.</text>
</comment>
<dbReference type="InterPro" id="IPR006093">
    <property type="entry name" value="Oxy_OxRdtase_FAD_BS"/>
</dbReference>
<feature type="region of interest" description="Disordered" evidence="6">
    <location>
        <begin position="200"/>
        <end position="230"/>
    </location>
</feature>
<comment type="cofactor">
    <cofactor evidence="1">
        <name>FAD</name>
        <dbReference type="ChEBI" id="CHEBI:57692"/>
    </cofactor>
</comment>
<dbReference type="KEGG" id="pfla:Pflav_025240"/>
<dbReference type="Pfam" id="PF01565">
    <property type="entry name" value="FAD_binding_4"/>
    <property type="match status" value="1"/>
</dbReference>
<evidence type="ECO:0000256" key="4">
    <source>
        <dbReference type="ARBA" id="ARBA00022827"/>
    </source>
</evidence>
<dbReference type="PANTHER" id="PTHR42973">
    <property type="entry name" value="BINDING OXIDOREDUCTASE, PUTATIVE (AFU_ORTHOLOGUE AFUA_1G17690)-RELATED"/>
    <property type="match status" value="1"/>
</dbReference>
<dbReference type="InterPro" id="IPR012951">
    <property type="entry name" value="BBE"/>
</dbReference>
<evidence type="ECO:0000256" key="1">
    <source>
        <dbReference type="ARBA" id="ARBA00001974"/>
    </source>
</evidence>
<evidence type="ECO:0000256" key="3">
    <source>
        <dbReference type="ARBA" id="ARBA00022630"/>
    </source>
</evidence>
<dbReference type="Pfam" id="PF08031">
    <property type="entry name" value="BBE"/>
    <property type="match status" value="1"/>
</dbReference>
<evidence type="ECO:0000256" key="5">
    <source>
        <dbReference type="ARBA" id="ARBA00023002"/>
    </source>
</evidence>
<keyword evidence="9" id="KW-1185">Reference proteome</keyword>
<reference evidence="8 9" key="1">
    <citation type="submission" date="2020-03" db="EMBL/GenBank/DDBJ databases">
        <title>Whole genome shotgun sequence of Phytohabitans flavus NBRC 107702.</title>
        <authorList>
            <person name="Komaki H."/>
            <person name="Tamura T."/>
        </authorList>
    </citation>
    <scope>NUCLEOTIDE SEQUENCE [LARGE SCALE GENOMIC DNA]</scope>
    <source>
        <strain evidence="8 9">NBRC 107702</strain>
    </source>
</reference>
<dbReference type="PROSITE" id="PS51387">
    <property type="entry name" value="FAD_PCMH"/>
    <property type="match status" value="1"/>
</dbReference>
<proteinExistence type="inferred from homology"/>
<evidence type="ECO:0000256" key="6">
    <source>
        <dbReference type="SAM" id="MobiDB-lite"/>
    </source>
</evidence>
<dbReference type="InterPro" id="IPR016169">
    <property type="entry name" value="FAD-bd_PCMH_sub2"/>
</dbReference>
<evidence type="ECO:0000259" key="7">
    <source>
        <dbReference type="PROSITE" id="PS51387"/>
    </source>
</evidence>
<dbReference type="GO" id="GO:0071949">
    <property type="term" value="F:FAD binding"/>
    <property type="evidence" value="ECO:0007669"/>
    <property type="project" value="InterPro"/>
</dbReference>
<keyword evidence="5" id="KW-0560">Oxidoreductase</keyword>
<dbReference type="InterPro" id="IPR036318">
    <property type="entry name" value="FAD-bd_PCMH-like_sf"/>
</dbReference>
<dbReference type="Gene3D" id="3.30.465.10">
    <property type="match status" value="2"/>
</dbReference>
<feature type="compositionally biased region" description="Low complexity" evidence="6">
    <location>
        <begin position="366"/>
        <end position="375"/>
    </location>
</feature>
<gene>
    <name evidence="8" type="ORF">Pflav_025240</name>
</gene>
<accession>A0A6F8XQK4</accession>
<feature type="domain" description="FAD-binding PCMH-type" evidence="7">
    <location>
        <begin position="35"/>
        <end position="271"/>
    </location>
</feature>
<dbReference type="InterPro" id="IPR016166">
    <property type="entry name" value="FAD-bd_PCMH"/>
</dbReference>
<sequence length="613" mass="62562">MADWAALDGAITGMVLWPGRPGYDEARRPPIVRYREVRPAAVVLCATEEDVEAALNFAGAARLPVAVRSGGHCFAGRSSTTGVVLDVSPMDAVEIGDGTVTVGAGVRLGDLYDHLAPHGLTIPAGCGPTVGITGLTLGGGLGILGRTHGLTCDFLRAARVVVDAAAADGGPGHPDCAAAADAGRGEQDSAWAAIGEVGSGGTGYQQRPAAAAGESGLSRRAAGDGGGGPSPFRRWSVVECDAERHADLFWMLRGGGAPGVVTRLTFATVPAPDAVAFHLTWAPEHAAAVAVAWQAIAPDAPASVAASLVVSAAADPARPPVVSLFGAAIAPIATQDDNAAAGPPAAEAGQDSADPAAPLAAMGSDAPAGQGSAAAAVQRATQGTAAPVAQDSATANAWSGVAEAAQGNAAVNAAFPAARSGVADAAQAMVVLGELEARVTAAVGHGPRTRVRRPGTFRDVKRFLSELDVHGDGPVKPPELPDRCRSSYFRRPLPDRAVAALVDHLVAARVPGQARELDFSPWGGAYNAVPEEATAFPHRAERFLLKLTASDPGEEWLARAWEIVEPYGTGGRYPNFPEAGLPDSLYYGRNTDRLHAIRAAYDPSGVFRRTGES</sequence>